<proteinExistence type="predicted"/>
<accession>A0A2A5WIZ1</accession>
<evidence type="ECO:0000259" key="1">
    <source>
        <dbReference type="Pfam" id="PF00717"/>
    </source>
</evidence>
<feature type="domain" description="Peptidase S24/S26A/S26B/S26C" evidence="1">
    <location>
        <begin position="6"/>
        <end position="74"/>
    </location>
</feature>
<reference evidence="2 3" key="1">
    <citation type="submission" date="2017-08" db="EMBL/GenBank/DDBJ databases">
        <title>Fine stratification of microbial communities through a metagenomic profile of the photic zone.</title>
        <authorList>
            <person name="Haro-Moreno J.M."/>
            <person name="Lopez-Perez M."/>
            <person name="De La Torre J."/>
            <person name="Picazo A."/>
            <person name="Camacho A."/>
            <person name="Rodriguez-Valera F."/>
        </authorList>
    </citation>
    <scope>NUCLEOTIDE SEQUENCE [LARGE SCALE GENOMIC DNA]</scope>
    <source>
        <strain evidence="2">MED-G24</strain>
    </source>
</reference>
<dbReference type="AlphaFoldDB" id="A0A2A5WIZ1"/>
<name>A0A2A5WIZ1_9GAMM</name>
<protein>
    <recommendedName>
        <fullName evidence="1">Peptidase S24/S26A/S26B/S26C domain-containing protein</fullName>
    </recommendedName>
</protein>
<dbReference type="Gene3D" id="2.10.109.10">
    <property type="entry name" value="Umud Fragment, subunit A"/>
    <property type="match status" value="1"/>
</dbReference>
<evidence type="ECO:0000313" key="3">
    <source>
        <dbReference type="Proteomes" id="UP000219327"/>
    </source>
</evidence>
<evidence type="ECO:0000313" key="2">
    <source>
        <dbReference type="EMBL" id="PDH36372.1"/>
    </source>
</evidence>
<dbReference type="Pfam" id="PF00717">
    <property type="entry name" value="Peptidase_S24"/>
    <property type="match status" value="1"/>
</dbReference>
<gene>
    <name evidence="2" type="ORF">CNE99_09750</name>
</gene>
<comment type="caution">
    <text evidence="2">The sequence shown here is derived from an EMBL/GenBank/DDBJ whole genome shotgun (WGS) entry which is preliminary data.</text>
</comment>
<dbReference type="SUPFAM" id="SSF51306">
    <property type="entry name" value="LexA/Signal peptidase"/>
    <property type="match status" value="1"/>
</dbReference>
<dbReference type="Proteomes" id="UP000219327">
    <property type="component" value="Unassembled WGS sequence"/>
</dbReference>
<sequence length="99" mass="10845">MLGRFDIRGKSMEPSIVEGQRIYTLRLPRSFVKPGMVGIFSVEVGNIVKRISRIDGSTVLLSSDNPSTNSQFTEGPVPLDTLIGIVVWPKVSWAVDGAR</sequence>
<dbReference type="InterPro" id="IPR036286">
    <property type="entry name" value="LexA/Signal_pep-like_sf"/>
</dbReference>
<organism evidence="2 3">
    <name type="scientific">OM182 bacterium MED-G24</name>
    <dbReference type="NCBI Taxonomy" id="1986255"/>
    <lineage>
        <taxon>Bacteria</taxon>
        <taxon>Pseudomonadati</taxon>
        <taxon>Pseudomonadota</taxon>
        <taxon>Gammaproteobacteria</taxon>
        <taxon>OMG group</taxon>
        <taxon>OM182 clade</taxon>
    </lineage>
</organism>
<dbReference type="CDD" id="cd06462">
    <property type="entry name" value="Peptidase_S24_S26"/>
    <property type="match status" value="1"/>
</dbReference>
<dbReference type="InterPro" id="IPR015927">
    <property type="entry name" value="Peptidase_S24_S26A/B/C"/>
</dbReference>
<dbReference type="EMBL" id="NTKD01000069">
    <property type="protein sequence ID" value="PDH36372.1"/>
    <property type="molecule type" value="Genomic_DNA"/>
</dbReference>